<sequence length="272" mass="32021">MDDVPFLFVDAVLHCLNSESLSAPRLLADPLWSSVADEHHRKREDYDFRLSNFLGMHGCSVHNISDHRECFEPEQWLRNDMTYVRIRRLLFTSLTTPATSSGTLTTAEQCSLQMVPYLNDLEDIISEIYLGGENERFEFLWKRPCHTFCYSQEDISALGWHIENNEKLKCVNTSLYSYYEVRHLLPLCAEKRLTWTMRFPHSFHRDIALLPYFVERLRNAQWDEIYPTVTNDITYVVPAQPEKGSAFYEDEHVRKEFLWESYGGSSLTITWK</sequence>
<proteinExistence type="predicted"/>
<evidence type="ECO:0000313" key="1">
    <source>
        <dbReference type="Proteomes" id="UP000095287"/>
    </source>
</evidence>
<accession>A0A1I7Z0I1</accession>
<protein>
    <submittedName>
        <fullName evidence="2">F-box domain-containing protein</fullName>
    </submittedName>
</protein>
<dbReference type="AlphaFoldDB" id="A0A1I7Z0I1"/>
<name>A0A1I7Z0I1_9BILA</name>
<organism evidence="1 2">
    <name type="scientific">Steinernema glaseri</name>
    <dbReference type="NCBI Taxonomy" id="37863"/>
    <lineage>
        <taxon>Eukaryota</taxon>
        <taxon>Metazoa</taxon>
        <taxon>Ecdysozoa</taxon>
        <taxon>Nematoda</taxon>
        <taxon>Chromadorea</taxon>
        <taxon>Rhabditida</taxon>
        <taxon>Tylenchina</taxon>
        <taxon>Panagrolaimomorpha</taxon>
        <taxon>Strongyloidoidea</taxon>
        <taxon>Steinernematidae</taxon>
        <taxon>Steinernema</taxon>
    </lineage>
</organism>
<dbReference type="WBParaSite" id="L893_g21603.t1">
    <property type="protein sequence ID" value="L893_g21603.t1"/>
    <property type="gene ID" value="L893_g21603"/>
</dbReference>
<evidence type="ECO:0000313" key="2">
    <source>
        <dbReference type="WBParaSite" id="L893_g21603.t1"/>
    </source>
</evidence>
<keyword evidence="1" id="KW-1185">Reference proteome</keyword>
<reference evidence="2" key="1">
    <citation type="submission" date="2016-11" db="UniProtKB">
        <authorList>
            <consortium name="WormBaseParasite"/>
        </authorList>
    </citation>
    <scope>IDENTIFICATION</scope>
</reference>
<dbReference type="Proteomes" id="UP000095287">
    <property type="component" value="Unplaced"/>
</dbReference>